<accession>A0A8K0RJR1</accession>
<keyword evidence="5" id="KW-0325">Glycoprotein</keyword>
<keyword evidence="8" id="KW-1185">Reference proteome</keyword>
<dbReference type="GO" id="GO:0022857">
    <property type="term" value="F:transmembrane transporter activity"/>
    <property type="evidence" value="ECO:0007669"/>
    <property type="project" value="InterPro"/>
</dbReference>
<comment type="subcellular location">
    <subcellularLocation>
        <location evidence="1">Membrane</location>
        <topology evidence="1">Multi-pass membrane protein</topology>
    </subcellularLocation>
</comment>
<comment type="caution">
    <text evidence="7">The sequence shown here is derived from an EMBL/GenBank/DDBJ whole genome shotgun (WGS) entry which is preliminary data.</text>
</comment>
<reference evidence="7" key="1">
    <citation type="journal article" date="2021" name="Nat. Commun.">
        <title>Genetic determinants of endophytism in the Arabidopsis root mycobiome.</title>
        <authorList>
            <person name="Mesny F."/>
            <person name="Miyauchi S."/>
            <person name="Thiergart T."/>
            <person name="Pickel B."/>
            <person name="Atanasova L."/>
            <person name="Karlsson M."/>
            <person name="Huettel B."/>
            <person name="Barry K.W."/>
            <person name="Haridas S."/>
            <person name="Chen C."/>
            <person name="Bauer D."/>
            <person name="Andreopoulos W."/>
            <person name="Pangilinan J."/>
            <person name="LaButti K."/>
            <person name="Riley R."/>
            <person name="Lipzen A."/>
            <person name="Clum A."/>
            <person name="Drula E."/>
            <person name="Henrissat B."/>
            <person name="Kohler A."/>
            <person name="Grigoriev I.V."/>
            <person name="Martin F.M."/>
            <person name="Hacquard S."/>
        </authorList>
    </citation>
    <scope>NUCLEOTIDE SEQUENCE</scope>
    <source>
        <strain evidence="7">MPI-SDFR-AT-0068</strain>
    </source>
</reference>
<feature type="transmembrane region" description="Helical" evidence="6">
    <location>
        <begin position="127"/>
        <end position="148"/>
    </location>
</feature>
<feature type="transmembrane region" description="Helical" evidence="6">
    <location>
        <begin position="73"/>
        <end position="93"/>
    </location>
</feature>
<evidence type="ECO:0000256" key="6">
    <source>
        <dbReference type="SAM" id="Phobius"/>
    </source>
</evidence>
<evidence type="ECO:0000256" key="5">
    <source>
        <dbReference type="ARBA" id="ARBA00023180"/>
    </source>
</evidence>
<gene>
    <name evidence="7" type="ORF">BKA59DRAFT_549373</name>
</gene>
<evidence type="ECO:0000256" key="3">
    <source>
        <dbReference type="ARBA" id="ARBA00022989"/>
    </source>
</evidence>
<dbReference type="SUPFAM" id="SSF103473">
    <property type="entry name" value="MFS general substrate transporter"/>
    <property type="match status" value="1"/>
</dbReference>
<feature type="transmembrane region" description="Helical" evidence="6">
    <location>
        <begin position="402"/>
        <end position="425"/>
    </location>
</feature>
<dbReference type="Pfam" id="PF07690">
    <property type="entry name" value="MFS_1"/>
    <property type="match status" value="1"/>
</dbReference>
<dbReference type="PANTHER" id="PTHR23502:SF60">
    <property type="entry name" value="MAJOR FACILITATOR SUPERFAMILY (MFS) PROFILE DOMAIN-CONTAINING PROTEIN-RELATED"/>
    <property type="match status" value="1"/>
</dbReference>
<feature type="transmembrane region" description="Helical" evidence="6">
    <location>
        <begin position="259"/>
        <end position="278"/>
    </location>
</feature>
<dbReference type="OrthoDB" id="6770063at2759"/>
<dbReference type="Proteomes" id="UP000813427">
    <property type="component" value="Unassembled WGS sequence"/>
</dbReference>
<evidence type="ECO:0000256" key="2">
    <source>
        <dbReference type="ARBA" id="ARBA00022692"/>
    </source>
</evidence>
<keyword evidence="2 6" id="KW-0812">Transmembrane</keyword>
<feature type="transmembrane region" description="Helical" evidence="6">
    <location>
        <begin position="160"/>
        <end position="178"/>
    </location>
</feature>
<dbReference type="InterPro" id="IPR036259">
    <property type="entry name" value="MFS_trans_sf"/>
</dbReference>
<evidence type="ECO:0000313" key="8">
    <source>
        <dbReference type="Proteomes" id="UP000813427"/>
    </source>
</evidence>
<dbReference type="PANTHER" id="PTHR23502">
    <property type="entry name" value="MAJOR FACILITATOR SUPERFAMILY"/>
    <property type="match status" value="1"/>
</dbReference>
<proteinExistence type="predicted"/>
<feature type="transmembrane region" description="Helical" evidence="6">
    <location>
        <begin position="298"/>
        <end position="318"/>
    </location>
</feature>
<protein>
    <submittedName>
        <fullName evidence="7">Efflux pump antibiotic resistance protein</fullName>
    </submittedName>
</protein>
<organism evidence="7 8">
    <name type="scientific">Fusarium tricinctum</name>
    <dbReference type="NCBI Taxonomy" id="61284"/>
    <lineage>
        <taxon>Eukaryota</taxon>
        <taxon>Fungi</taxon>
        <taxon>Dikarya</taxon>
        <taxon>Ascomycota</taxon>
        <taxon>Pezizomycotina</taxon>
        <taxon>Sordariomycetes</taxon>
        <taxon>Hypocreomycetidae</taxon>
        <taxon>Hypocreales</taxon>
        <taxon>Nectriaceae</taxon>
        <taxon>Fusarium</taxon>
        <taxon>Fusarium tricinctum species complex</taxon>
    </lineage>
</organism>
<keyword evidence="4 6" id="KW-0472">Membrane</keyword>
<dbReference type="GO" id="GO:0016020">
    <property type="term" value="C:membrane"/>
    <property type="evidence" value="ECO:0007669"/>
    <property type="project" value="UniProtKB-SubCell"/>
</dbReference>
<feature type="transmembrane region" description="Helical" evidence="6">
    <location>
        <begin position="371"/>
        <end position="390"/>
    </location>
</feature>
<dbReference type="EMBL" id="JAGPXF010000008">
    <property type="protein sequence ID" value="KAH7232941.1"/>
    <property type="molecule type" value="Genomic_DNA"/>
</dbReference>
<name>A0A8K0RJR1_9HYPO</name>
<evidence type="ECO:0000256" key="1">
    <source>
        <dbReference type="ARBA" id="ARBA00004141"/>
    </source>
</evidence>
<evidence type="ECO:0000256" key="4">
    <source>
        <dbReference type="ARBA" id="ARBA00023136"/>
    </source>
</evidence>
<feature type="transmembrane region" description="Helical" evidence="6">
    <location>
        <begin position="431"/>
        <end position="453"/>
    </location>
</feature>
<evidence type="ECO:0000313" key="7">
    <source>
        <dbReference type="EMBL" id="KAH7232941.1"/>
    </source>
</evidence>
<keyword evidence="3 6" id="KW-1133">Transmembrane helix</keyword>
<feature type="transmembrane region" description="Helical" evidence="6">
    <location>
        <begin position="33"/>
        <end position="53"/>
    </location>
</feature>
<dbReference type="AlphaFoldDB" id="A0A8K0RJR1"/>
<dbReference type="Gene3D" id="1.20.1250.20">
    <property type="entry name" value="MFS general substrate transporter like domains"/>
    <property type="match status" value="1"/>
</dbReference>
<sequence length="473" mass="51977">MSTPESALDALCVTWASTDDPENPKNWPQARKWGATVSVLAFVLINTLSSTIIAPALPYISETLNVTNSAEEILLLSIFVLGFAFGPFIACPLSEIHGCSRTIQSWNFLYLVFNTVCGPINSKAAMLVLRFLACFFCSASQGIGSGILSDLFTAKERGRAVAVYSIMPLIGPVIGAILGGRWAFYVASLLDMIILLPSFFSLEETYEPVLLRCKEHCLVKENDGNVNFYTEYDHLDKARVEVYKVAMVGPSKLLGTQPIIQVMALYNAFLYGLIYILYANLPALWTDVYHQKRDIAGLNYLSLFLGSLFAAELSTHAIDSIQKHLYHKNNGAHRPEYRIPVMPPATLALSAGMFMYGWTADMKTHWILPDIGAAIFMGAAMACAIAVNTYMVDTYGKYAASALAAINMLRQIFGCAFSIFAPYLYAKLGYGWGSSVLGFLALAIGLPAVILLWRFGGALRQRSPYAKDVTEKM</sequence>
<dbReference type="InterPro" id="IPR011701">
    <property type="entry name" value="MFS"/>
</dbReference>
<feature type="transmembrane region" description="Helical" evidence="6">
    <location>
        <begin position="339"/>
        <end position="359"/>
    </location>
</feature>